<accession>A0A3Q9RPF1</accession>
<protein>
    <submittedName>
        <fullName evidence="1">Uncharacterized protein</fullName>
    </submittedName>
</protein>
<dbReference type="KEGG" id="pasa:BAOM_3125"/>
<reference evidence="1 2" key="1">
    <citation type="submission" date="2018-01" db="EMBL/GenBank/DDBJ databases">
        <title>Bacillus asahii Genome sequencing and assembly.</title>
        <authorList>
            <person name="Jiang H."/>
            <person name="Feng Y."/>
            <person name="Zhao F."/>
            <person name="Lin X."/>
        </authorList>
    </citation>
    <scope>NUCLEOTIDE SEQUENCE [LARGE SCALE GENOMIC DNA]</scope>
    <source>
        <strain evidence="1 2">OM18</strain>
    </source>
</reference>
<dbReference type="AlphaFoldDB" id="A0A3Q9RPF1"/>
<name>A0A3Q9RPF1_9BACI</name>
<organism evidence="1 2">
    <name type="scientific">Peribacillus asahii</name>
    <dbReference type="NCBI Taxonomy" id="228899"/>
    <lineage>
        <taxon>Bacteria</taxon>
        <taxon>Bacillati</taxon>
        <taxon>Bacillota</taxon>
        <taxon>Bacilli</taxon>
        <taxon>Bacillales</taxon>
        <taxon>Bacillaceae</taxon>
        <taxon>Peribacillus</taxon>
    </lineage>
</organism>
<sequence length="74" mass="8357">MKPTVFTDLKLSVSTEVASESEQDGLLEGGYTFDSLTTSRFILIRIDNEGKSHVVDVHDWEADLENLKYFCADE</sequence>
<dbReference type="RefSeq" id="WP_127760850.1">
    <property type="nucleotide sequence ID" value="NZ_CP026095.1"/>
</dbReference>
<proteinExistence type="predicted"/>
<gene>
    <name evidence="1" type="ORF">BAOM_3125</name>
</gene>
<evidence type="ECO:0000313" key="2">
    <source>
        <dbReference type="Proteomes" id="UP000283095"/>
    </source>
</evidence>
<evidence type="ECO:0000313" key="1">
    <source>
        <dbReference type="EMBL" id="AZV43734.1"/>
    </source>
</evidence>
<dbReference type="Proteomes" id="UP000283095">
    <property type="component" value="Chromosome"/>
</dbReference>
<dbReference type="EMBL" id="CP026095">
    <property type="protein sequence ID" value="AZV43734.1"/>
    <property type="molecule type" value="Genomic_DNA"/>
</dbReference>